<dbReference type="EMBL" id="JAVRIA010000004">
    <property type="protein sequence ID" value="MDT0558860.1"/>
    <property type="molecule type" value="Genomic_DNA"/>
</dbReference>
<organism evidence="1 2">
    <name type="scientific">Microcosmobacter mediterraneus</name>
    <dbReference type="NCBI Taxonomy" id="3075607"/>
    <lineage>
        <taxon>Bacteria</taxon>
        <taxon>Pseudomonadati</taxon>
        <taxon>Bacteroidota</taxon>
        <taxon>Flavobacteriia</taxon>
        <taxon>Flavobacteriales</taxon>
        <taxon>Flavobacteriaceae</taxon>
        <taxon>Microcosmobacter</taxon>
    </lineage>
</organism>
<accession>A0ABU2YL23</accession>
<keyword evidence="2" id="KW-1185">Reference proteome</keyword>
<dbReference type="Gene3D" id="2.60.120.260">
    <property type="entry name" value="Galactose-binding domain-like"/>
    <property type="match status" value="1"/>
</dbReference>
<protein>
    <submittedName>
        <fullName evidence="1">Uncharacterized protein</fullName>
    </submittedName>
</protein>
<evidence type="ECO:0000313" key="2">
    <source>
        <dbReference type="Proteomes" id="UP001259492"/>
    </source>
</evidence>
<name>A0ABU2YL23_9FLAO</name>
<dbReference type="RefSeq" id="WP_311427625.1">
    <property type="nucleotide sequence ID" value="NZ_JAVRIA010000004.1"/>
</dbReference>
<reference evidence="1 2" key="1">
    <citation type="submission" date="2023-09" db="EMBL/GenBank/DDBJ databases">
        <authorList>
            <person name="Rey-Velasco X."/>
        </authorList>
    </citation>
    <scope>NUCLEOTIDE SEQUENCE [LARGE SCALE GENOMIC DNA]</scope>
    <source>
        <strain evidence="1 2">W332</strain>
    </source>
</reference>
<dbReference type="Proteomes" id="UP001259492">
    <property type="component" value="Unassembled WGS sequence"/>
</dbReference>
<comment type="caution">
    <text evidence="1">The sequence shown here is derived from an EMBL/GenBank/DDBJ whole genome shotgun (WGS) entry which is preliminary data.</text>
</comment>
<evidence type="ECO:0000313" key="1">
    <source>
        <dbReference type="EMBL" id="MDT0558860.1"/>
    </source>
</evidence>
<sequence length="148" mass="17221">MSKIYSFPPNSTTIELWADQTFRRAKRVVTGHYGSHVIHNRDEYLHANWAIYAFRIPKDGEYWIRIQYACDGPPHGPRPVNISSDYNGFNVINANALATSTGGYSTKYQKWETVGTARYLEGVRTLRIHRSRPFPHIRKIIIEYKNHL</sequence>
<proteinExistence type="predicted"/>
<gene>
    <name evidence="1" type="ORF">RM697_09380</name>
</gene>